<gene>
    <name evidence="6" type="ORF">DOTSEDRAFT_72896</name>
</gene>
<dbReference type="PANTHER" id="PTHR31001:SF50">
    <property type="entry name" value="ZN(II)2CYS6 TRANSCRIPTION FACTOR (EUROFUNG)"/>
    <property type="match status" value="1"/>
</dbReference>
<dbReference type="HOGENOM" id="CLU_028422_0_0_1"/>
<evidence type="ECO:0000313" key="6">
    <source>
        <dbReference type="EMBL" id="EME43694.1"/>
    </source>
</evidence>
<dbReference type="GO" id="GO:0006351">
    <property type="term" value="P:DNA-templated transcription"/>
    <property type="evidence" value="ECO:0007669"/>
    <property type="project" value="InterPro"/>
</dbReference>
<reference evidence="7" key="1">
    <citation type="journal article" date="2012" name="PLoS Genet.">
        <title>The genomes of the fungal plant pathogens Cladosporium fulvum and Dothistroma septosporum reveal adaptation to different hosts and lifestyles but also signatures of common ancestry.</title>
        <authorList>
            <person name="de Wit P.J.G.M."/>
            <person name="van der Burgt A."/>
            <person name="Oekmen B."/>
            <person name="Stergiopoulos I."/>
            <person name="Abd-Elsalam K.A."/>
            <person name="Aerts A.L."/>
            <person name="Bahkali A.H."/>
            <person name="Beenen H.G."/>
            <person name="Chettri P."/>
            <person name="Cox M.P."/>
            <person name="Datema E."/>
            <person name="de Vries R.P."/>
            <person name="Dhillon B."/>
            <person name="Ganley A.R."/>
            <person name="Griffiths S.A."/>
            <person name="Guo Y."/>
            <person name="Hamelin R.C."/>
            <person name="Henrissat B."/>
            <person name="Kabir M.S."/>
            <person name="Jashni M.K."/>
            <person name="Kema G."/>
            <person name="Klaubauf S."/>
            <person name="Lapidus A."/>
            <person name="Levasseur A."/>
            <person name="Lindquist E."/>
            <person name="Mehrabi R."/>
            <person name="Ohm R.A."/>
            <person name="Owen T.J."/>
            <person name="Salamov A."/>
            <person name="Schwelm A."/>
            <person name="Schijlen E."/>
            <person name="Sun H."/>
            <person name="van den Burg H.A."/>
            <person name="van Ham R.C.H.J."/>
            <person name="Zhang S."/>
            <person name="Goodwin S.B."/>
            <person name="Grigoriev I.V."/>
            <person name="Collemare J."/>
            <person name="Bradshaw R.E."/>
        </authorList>
    </citation>
    <scope>NUCLEOTIDE SEQUENCE [LARGE SCALE GENOMIC DNA]</scope>
    <source>
        <strain evidence="7">NZE10 / CBS 128990</strain>
    </source>
</reference>
<dbReference type="CDD" id="cd12148">
    <property type="entry name" value="fungal_TF_MHR"/>
    <property type="match status" value="1"/>
</dbReference>
<keyword evidence="2" id="KW-0479">Metal-binding</keyword>
<dbReference type="SMART" id="SM00906">
    <property type="entry name" value="Fungal_trans"/>
    <property type="match status" value="1"/>
</dbReference>
<dbReference type="eggNOG" id="ENOG502SIT3">
    <property type="taxonomic scope" value="Eukaryota"/>
</dbReference>
<evidence type="ECO:0000256" key="2">
    <source>
        <dbReference type="ARBA" id="ARBA00022723"/>
    </source>
</evidence>
<feature type="region of interest" description="Disordered" evidence="4">
    <location>
        <begin position="400"/>
        <end position="423"/>
    </location>
</feature>
<evidence type="ECO:0000259" key="5">
    <source>
        <dbReference type="SMART" id="SM00906"/>
    </source>
</evidence>
<dbReference type="AlphaFoldDB" id="M2Y613"/>
<dbReference type="EMBL" id="KB446540">
    <property type="protein sequence ID" value="EME43694.1"/>
    <property type="molecule type" value="Genomic_DNA"/>
</dbReference>
<protein>
    <recommendedName>
        <fullName evidence="5">Xylanolytic transcriptional activator regulatory domain-containing protein</fullName>
    </recommendedName>
</protein>
<dbReference type="InterPro" id="IPR007219">
    <property type="entry name" value="XnlR_reg_dom"/>
</dbReference>
<evidence type="ECO:0000256" key="3">
    <source>
        <dbReference type="ARBA" id="ARBA00023242"/>
    </source>
</evidence>
<keyword evidence="7" id="KW-1185">Reference proteome</keyword>
<feature type="region of interest" description="Disordered" evidence="4">
    <location>
        <begin position="457"/>
        <end position="476"/>
    </location>
</feature>
<dbReference type="PANTHER" id="PTHR31001">
    <property type="entry name" value="UNCHARACTERIZED TRANSCRIPTIONAL REGULATORY PROTEIN"/>
    <property type="match status" value="1"/>
</dbReference>
<dbReference type="InterPro" id="IPR050613">
    <property type="entry name" value="Sec_Metabolite_Reg"/>
</dbReference>
<reference evidence="6 7" key="2">
    <citation type="journal article" date="2012" name="PLoS Pathog.">
        <title>Diverse lifestyles and strategies of plant pathogenesis encoded in the genomes of eighteen Dothideomycetes fungi.</title>
        <authorList>
            <person name="Ohm R.A."/>
            <person name="Feau N."/>
            <person name="Henrissat B."/>
            <person name="Schoch C.L."/>
            <person name="Horwitz B.A."/>
            <person name="Barry K.W."/>
            <person name="Condon B.J."/>
            <person name="Copeland A.C."/>
            <person name="Dhillon B."/>
            <person name="Glaser F."/>
            <person name="Hesse C.N."/>
            <person name="Kosti I."/>
            <person name="LaButti K."/>
            <person name="Lindquist E.A."/>
            <person name="Lucas S."/>
            <person name="Salamov A.A."/>
            <person name="Bradshaw R.E."/>
            <person name="Ciuffetti L."/>
            <person name="Hamelin R.C."/>
            <person name="Kema G.H.J."/>
            <person name="Lawrence C."/>
            <person name="Scott J.A."/>
            <person name="Spatafora J.W."/>
            <person name="Turgeon B.G."/>
            <person name="de Wit P.J.G.M."/>
            <person name="Zhong S."/>
            <person name="Goodwin S.B."/>
            <person name="Grigoriev I.V."/>
        </authorList>
    </citation>
    <scope>NUCLEOTIDE SEQUENCE [LARGE SCALE GENOMIC DNA]</scope>
    <source>
        <strain evidence="7">NZE10 / CBS 128990</strain>
    </source>
</reference>
<evidence type="ECO:0000256" key="1">
    <source>
        <dbReference type="ARBA" id="ARBA00004123"/>
    </source>
</evidence>
<dbReference type="OMA" id="LIRFEIT"/>
<comment type="subcellular location">
    <subcellularLocation>
        <location evidence="1">Nucleus</location>
    </subcellularLocation>
</comment>
<dbReference type="Pfam" id="PF04082">
    <property type="entry name" value="Fungal_trans"/>
    <property type="match status" value="1"/>
</dbReference>
<evidence type="ECO:0000313" key="7">
    <source>
        <dbReference type="Proteomes" id="UP000016933"/>
    </source>
</evidence>
<proteinExistence type="predicted"/>
<dbReference type="GO" id="GO:0008270">
    <property type="term" value="F:zinc ion binding"/>
    <property type="evidence" value="ECO:0007669"/>
    <property type="project" value="InterPro"/>
</dbReference>
<keyword evidence="3" id="KW-0539">Nucleus</keyword>
<name>M2Y613_DOTSN</name>
<dbReference type="Proteomes" id="UP000016933">
    <property type="component" value="Unassembled WGS sequence"/>
</dbReference>
<evidence type="ECO:0000256" key="4">
    <source>
        <dbReference type="SAM" id="MobiDB-lite"/>
    </source>
</evidence>
<feature type="compositionally biased region" description="Low complexity" evidence="4">
    <location>
        <begin position="460"/>
        <end position="476"/>
    </location>
</feature>
<dbReference type="OrthoDB" id="435881at2759"/>
<accession>M2Y613</accession>
<organism evidence="6 7">
    <name type="scientific">Dothistroma septosporum (strain NZE10 / CBS 128990)</name>
    <name type="common">Red band needle blight fungus</name>
    <name type="synonym">Mycosphaerella pini</name>
    <dbReference type="NCBI Taxonomy" id="675120"/>
    <lineage>
        <taxon>Eukaryota</taxon>
        <taxon>Fungi</taxon>
        <taxon>Dikarya</taxon>
        <taxon>Ascomycota</taxon>
        <taxon>Pezizomycotina</taxon>
        <taxon>Dothideomycetes</taxon>
        <taxon>Dothideomycetidae</taxon>
        <taxon>Mycosphaerellales</taxon>
        <taxon>Mycosphaerellaceae</taxon>
        <taxon>Dothistroma</taxon>
    </lineage>
</organism>
<dbReference type="STRING" id="675120.M2Y613"/>
<dbReference type="GO" id="GO:0003677">
    <property type="term" value="F:DNA binding"/>
    <property type="evidence" value="ECO:0007669"/>
    <property type="project" value="InterPro"/>
</dbReference>
<sequence>MWEVFTRNTDPLLKIVHLASVQPFFDEKNPTSRSMPSDARALKFAVCFGAAASQDPPSSNVFSSPAQGSLSKTYAHHFEMSLSKAQFMSNPTITSLQALTIYLSCGAKFLDRMYVWSLTAILVRLAMKLKLHRDPDEQPGLAFRDAEYRRRLWWHICSLDASTAEANETDPVVYERQCSTRFPAAAQDSTINQAVPKGSPETLFATHSPDMFYCLIRFEITYYIRTVLFSDTFNEENDFPALPADGKLSIIDSLERTLQEKYYRRCNCNAATCKIAIMSSRIIVAKLKLRIRQASTPGPRYLTSAAAESTITACTEVLEATQRLRTDATLSSWTWLWRRETDLDAAGTCLQTLHQARPRSAITQKAWTAIDAFFANTKSDPDLVKDVQYTRLLALRSKVQKSSPSAKHKPISPLGRQRRASMDAETGVKEAVLRSFTSPIGAVSMVDLGTMNTTGKHFNSDSVSSRSSGGSVAVESPNSASSAAAAWPLPLGGGSESGKRGSMVLDFMI</sequence>
<feature type="domain" description="Xylanolytic transcriptional activator regulatory" evidence="5">
    <location>
        <begin position="115"/>
        <end position="189"/>
    </location>
</feature>
<dbReference type="GO" id="GO:0005634">
    <property type="term" value="C:nucleus"/>
    <property type="evidence" value="ECO:0007669"/>
    <property type="project" value="UniProtKB-SubCell"/>
</dbReference>